<evidence type="ECO:0000313" key="1">
    <source>
        <dbReference type="EMBL" id="VDI10035.1"/>
    </source>
</evidence>
<proteinExistence type="predicted"/>
<name>A0A8B6CUE8_MYTGA</name>
<sequence length="94" mass="11051">MPKTTDLLLVDIRKDCDENDVNQDELLVYEISNRVCGKDVEIDRLSDLDEIDDVEDVDDQPAAKTKRVRWQKNEIIEIEEYFSENFRTKTCPSK</sequence>
<evidence type="ECO:0000313" key="2">
    <source>
        <dbReference type="Proteomes" id="UP000596742"/>
    </source>
</evidence>
<accession>A0A8B6CUE8</accession>
<dbReference type="OrthoDB" id="10561680at2759"/>
<protein>
    <submittedName>
        <fullName evidence="1">Uncharacterized protein</fullName>
    </submittedName>
</protein>
<keyword evidence="2" id="KW-1185">Reference proteome</keyword>
<dbReference type="AlphaFoldDB" id="A0A8B6CUE8"/>
<reference evidence="1" key="1">
    <citation type="submission" date="2018-11" db="EMBL/GenBank/DDBJ databases">
        <authorList>
            <person name="Alioto T."/>
            <person name="Alioto T."/>
        </authorList>
    </citation>
    <scope>NUCLEOTIDE SEQUENCE</scope>
</reference>
<organism evidence="1 2">
    <name type="scientific">Mytilus galloprovincialis</name>
    <name type="common">Mediterranean mussel</name>
    <dbReference type="NCBI Taxonomy" id="29158"/>
    <lineage>
        <taxon>Eukaryota</taxon>
        <taxon>Metazoa</taxon>
        <taxon>Spiralia</taxon>
        <taxon>Lophotrochozoa</taxon>
        <taxon>Mollusca</taxon>
        <taxon>Bivalvia</taxon>
        <taxon>Autobranchia</taxon>
        <taxon>Pteriomorphia</taxon>
        <taxon>Mytilida</taxon>
        <taxon>Mytiloidea</taxon>
        <taxon>Mytilidae</taxon>
        <taxon>Mytilinae</taxon>
        <taxon>Mytilus</taxon>
    </lineage>
</organism>
<gene>
    <name evidence="1" type="ORF">MGAL_10B038292</name>
</gene>
<comment type="caution">
    <text evidence="1">The sequence shown here is derived from an EMBL/GenBank/DDBJ whole genome shotgun (WGS) entry which is preliminary data.</text>
</comment>
<dbReference type="EMBL" id="UYJE01002361">
    <property type="protein sequence ID" value="VDI10035.1"/>
    <property type="molecule type" value="Genomic_DNA"/>
</dbReference>
<dbReference type="Proteomes" id="UP000596742">
    <property type="component" value="Unassembled WGS sequence"/>
</dbReference>